<dbReference type="Proteomes" id="UP001595191">
    <property type="component" value="Unassembled WGS sequence"/>
</dbReference>
<gene>
    <name evidence="1" type="primary">nosZ</name>
    <name evidence="1" type="ORF">ACEZ3G_03475</name>
</gene>
<evidence type="ECO:0000313" key="2">
    <source>
        <dbReference type="Proteomes" id="UP001595191"/>
    </source>
</evidence>
<name>A0ACC7LFU8_9FLAO</name>
<keyword evidence="2" id="KW-1185">Reference proteome</keyword>
<proteinExistence type="predicted"/>
<keyword evidence="1" id="KW-0560">Oxidoreductase</keyword>
<organism evidence="1 2">
    <name type="scientific">Meishania litoralis</name>
    <dbReference type="NCBI Taxonomy" id="3434685"/>
    <lineage>
        <taxon>Bacteria</taxon>
        <taxon>Pseudomonadati</taxon>
        <taxon>Bacteroidota</taxon>
        <taxon>Flavobacteriia</taxon>
        <taxon>Flavobacteriales</taxon>
        <taxon>Flavobacteriaceae</taxon>
        <taxon>Meishania</taxon>
    </lineage>
</organism>
<evidence type="ECO:0000313" key="1">
    <source>
        <dbReference type="EMBL" id="MFH6602523.1"/>
    </source>
</evidence>
<dbReference type="EMBL" id="JBHFPV010000001">
    <property type="protein sequence ID" value="MFH6602523.1"/>
    <property type="molecule type" value="Genomic_DNA"/>
</dbReference>
<reference evidence="1" key="1">
    <citation type="submission" date="2024-09" db="EMBL/GenBank/DDBJ databases">
        <authorList>
            <person name="Liu J."/>
        </authorList>
    </citation>
    <scope>NUCLEOTIDE SEQUENCE</scope>
    <source>
        <strain evidence="1">NBU2967</strain>
    </source>
</reference>
<dbReference type="EC" id="1.7.2.4" evidence="1"/>
<protein>
    <submittedName>
        <fullName evidence="1">Sec-dependent nitrous-oxide reductase</fullName>
        <ecNumber evidence="1">1.7.2.4</ecNumber>
    </submittedName>
</protein>
<accession>A0ACC7LFU8</accession>
<sequence>MSSCQPKSKTTSGALTSNAAERVYVNPGEHDEFYAFISGGFSGQLSVYGLPSGRLFKVIPVFSQDAEKAWGYNEETKPMLNTSHGFVPWDDSHHPDISQTNGELDGRYVFINGNNTPRIAKIDLSVFETTEIIEIPNSAGNHSSSFVTENTEYVVAGTRFSVPVPQRDMPINEYKGNFKGALSFISVNPEDGGMDIKFQLLMPGFDYDLSHPGRGASHGWFFFTTYNTEEASTLMEVNASQNDKDFIAAVNWKKIEEYVNNGGGTKMPANYAHNVYDEETHTATSTMKKEVLVVDPTEVPGAVFFLPTPKSPHGCDVDPTGEYIVGNGKLSADLTVHSFTKMLAAIEGEKFDGDAYGIPILKFEDVLAGTVKSGGLGPLHTEFDGNGNAYTTFFISSEVVKWNVGTWEVIDRQPCYYSVGHLMIPGGNSRKPFGKYVVAMNKITKDRYLPTGPEVTQSAQLYDISGEKMELLLDFPTVGEPHYAAGIAADIVKERSKKIYELSKNKHEYATTSDADVRVERNGKEVHVYMSMIRSHFNPDNIEGIKVGDKVYFHVTNLEQDYDVPHGVSMIGANTSELLIMPGQTETFVWEPKQVGVWPFYCTDFCSALHQEMQGYVRVSPADSNIDLKWSLGE</sequence>
<comment type="caution">
    <text evidence="1">The sequence shown here is derived from an EMBL/GenBank/DDBJ whole genome shotgun (WGS) entry which is preliminary data.</text>
</comment>